<gene>
    <name evidence="1" type="ORF">PanWU01x14_032610</name>
</gene>
<reference evidence="2" key="1">
    <citation type="submission" date="2016-06" db="EMBL/GenBank/DDBJ databases">
        <title>Parallel loss of symbiosis genes in relatives of nitrogen-fixing non-legume Parasponia.</title>
        <authorList>
            <person name="Van Velzen R."/>
            <person name="Holmer R."/>
            <person name="Bu F."/>
            <person name="Rutten L."/>
            <person name="Van Zeijl A."/>
            <person name="Liu W."/>
            <person name="Santuari L."/>
            <person name="Cao Q."/>
            <person name="Sharma T."/>
            <person name="Shen D."/>
            <person name="Roswanjaya Y."/>
            <person name="Wardhani T."/>
            <person name="Kalhor M.S."/>
            <person name="Jansen J."/>
            <person name="Van den Hoogen J."/>
            <person name="Gungor B."/>
            <person name="Hartog M."/>
            <person name="Hontelez J."/>
            <person name="Verver J."/>
            <person name="Yang W.-C."/>
            <person name="Schijlen E."/>
            <person name="Repin R."/>
            <person name="Schilthuizen M."/>
            <person name="Schranz E."/>
            <person name="Heidstra R."/>
            <person name="Miyata K."/>
            <person name="Fedorova E."/>
            <person name="Kohlen W."/>
            <person name="Bisseling T."/>
            <person name="Smit S."/>
            <person name="Geurts R."/>
        </authorList>
    </citation>
    <scope>NUCLEOTIDE SEQUENCE [LARGE SCALE GENOMIC DNA]</scope>
    <source>
        <strain evidence="2">cv. WU1-14</strain>
    </source>
</reference>
<dbReference type="Proteomes" id="UP000237105">
    <property type="component" value="Unassembled WGS sequence"/>
</dbReference>
<evidence type="ECO:0000313" key="1">
    <source>
        <dbReference type="EMBL" id="PON76575.1"/>
    </source>
</evidence>
<name>A0A2P5DTH0_PARAD</name>
<proteinExistence type="predicted"/>
<sequence length="77" mass="8750">MRNRDHHSITFVPQEHQGFNTLKFHHCYKMNKRISLIYFAGPAPVNVAGSLLTSEVGARQRNPFPPLFRTTALTTSP</sequence>
<keyword evidence="2" id="KW-1185">Reference proteome</keyword>
<accession>A0A2P5DTH0</accession>
<protein>
    <submittedName>
        <fullName evidence="1">Uncharacterized protein</fullName>
    </submittedName>
</protein>
<dbReference type="AlphaFoldDB" id="A0A2P5DTH0"/>
<comment type="caution">
    <text evidence="1">The sequence shown here is derived from an EMBL/GenBank/DDBJ whole genome shotgun (WGS) entry which is preliminary data.</text>
</comment>
<evidence type="ECO:0000313" key="2">
    <source>
        <dbReference type="Proteomes" id="UP000237105"/>
    </source>
</evidence>
<organism evidence="1 2">
    <name type="scientific">Parasponia andersonii</name>
    <name type="common">Sponia andersonii</name>
    <dbReference type="NCBI Taxonomy" id="3476"/>
    <lineage>
        <taxon>Eukaryota</taxon>
        <taxon>Viridiplantae</taxon>
        <taxon>Streptophyta</taxon>
        <taxon>Embryophyta</taxon>
        <taxon>Tracheophyta</taxon>
        <taxon>Spermatophyta</taxon>
        <taxon>Magnoliopsida</taxon>
        <taxon>eudicotyledons</taxon>
        <taxon>Gunneridae</taxon>
        <taxon>Pentapetalae</taxon>
        <taxon>rosids</taxon>
        <taxon>fabids</taxon>
        <taxon>Rosales</taxon>
        <taxon>Cannabaceae</taxon>
        <taxon>Parasponia</taxon>
    </lineage>
</organism>
<dbReference type="OrthoDB" id="10274724at2759"/>
<dbReference type="EMBL" id="JXTB01000017">
    <property type="protein sequence ID" value="PON76575.1"/>
    <property type="molecule type" value="Genomic_DNA"/>
</dbReference>